<dbReference type="Pfam" id="PF09819">
    <property type="entry name" value="ABC_cobalt"/>
    <property type="match status" value="1"/>
</dbReference>
<keyword evidence="3" id="KW-1185">Reference proteome</keyword>
<organism evidence="2 3">
    <name type="scientific">Marinococcus luteus</name>
    <dbReference type="NCBI Taxonomy" id="1122204"/>
    <lineage>
        <taxon>Bacteria</taxon>
        <taxon>Bacillati</taxon>
        <taxon>Bacillota</taxon>
        <taxon>Bacilli</taxon>
        <taxon>Bacillales</taxon>
        <taxon>Bacillaceae</taxon>
        <taxon>Marinococcus</taxon>
    </lineage>
</organism>
<keyword evidence="1" id="KW-1133">Transmembrane helix</keyword>
<sequence length="197" mass="21043">MPNKRLNLRDIVVISFISAVLGVLYLLWVLLGQMVTGIFGPVGGGLMAGFWILAPVVCAYIVQKPGAAMLAELIAAGTEVMAGSVSAGAVLVLGFTQGLAAEIIFALFFYRVFRLPVLMLAGMAGTFAAFLTQYVLYGFSQYAGSVVVFMLITMLISGALLAGWAGKSFTDALVKTGVLDRFALGRQYRLEQQRDTV</sequence>
<dbReference type="OrthoDB" id="8017424at2"/>
<feature type="transmembrane region" description="Helical" evidence="1">
    <location>
        <begin position="117"/>
        <end position="136"/>
    </location>
</feature>
<keyword evidence="1" id="KW-0812">Transmembrane</keyword>
<dbReference type="EMBL" id="FNNC01000004">
    <property type="protein sequence ID" value="SDW64577.1"/>
    <property type="molecule type" value="Genomic_DNA"/>
</dbReference>
<feature type="transmembrane region" description="Helical" evidence="1">
    <location>
        <begin position="142"/>
        <end position="165"/>
    </location>
</feature>
<evidence type="ECO:0000313" key="3">
    <source>
        <dbReference type="Proteomes" id="UP000199488"/>
    </source>
</evidence>
<feature type="transmembrane region" description="Helical" evidence="1">
    <location>
        <begin position="38"/>
        <end position="62"/>
    </location>
</feature>
<evidence type="ECO:0000313" key="2">
    <source>
        <dbReference type="EMBL" id="SDW64577.1"/>
    </source>
</evidence>
<dbReference type="AlphaFoldDB" id="A0A1H2V8A9"/>
<reference evidence="2 3" key="1">
    <citation type="submission" date="2016-10" db="EMBL/GenBank/DDBJ databases">
        <authorList>
            <person name="de Groot N.N."/>
        </authorList>
    </citation>
    <scope>NUCLEOTIDE SEQUENCE [LARGE SCALE GENOMIC DNA]</scope>
    <source>
        <strain evidence="2 3">DSM 23126</strain>
    </source>
</reference>
<proteinExistence type="predicted"/>
<gene>
    <name evidence="2" type="ORF">SAMN05421781_1973</name>
</gene>
<dbReference type="Proteomes" id="UP000199488">
    <property type="component" value="Unassembled WGS sequence"/>
</dbReference>
<keyword evidence="1" id="KW-0472">Membrane</keyword>
<dbReference type="RefSeq" id="WP_091614415.1">
    <property type="nucleotide sequence ID" value="NZ_FNNC01000004.1"/>
</dbReference>
<evidence type="ECO:0000256" key="1">
    <source>
        <dbReference type="SAM" id="Phobius"/>
    </source>
</evidence>
<accession>A0A1H2V8A9</accession>
<dbReference type="InterPro" id="IPR017195">
    <property type="entry name" value="ABC_thiamin-permease_prd"/>
</dbReference>
<feature type="transmembrane region" description="Helical" evidence="1">
    <location>
        <begin position="12"/>
        <end position="31"/>
    </location>
</feature>
<feature type="transmembrane region" description="Helical" evidence="1">
    <location>
        <begin position="82"/>
        <end position="110"/>
    </location>
</feature>
<name>A0A1H2V8A9_9BACI</name>
<dbReference type="STRING" id="1122204.SAMN05421781_1973"/>
<dbReference type="PIRSF" id="PIRSF037394">
    <property type="entry name" value="ABC_thiamine-permease_YkoE_prd"/>
    <property type="match status" value="1"/>
</dbReference>
<protein>
    <submittedName>
        <fullName evidence="2">Energy-coupling factor transport system substrate-specific component</fullName>
    </submittedName>
</protein>